<evidence type="ECO:0000313" key="1">
    <source>
        <dbReference type="EMBL" id="MBX73391.1"/>
    </source>
</evidence>
<organism evidence="1">
    <name type="scientific">Rhizophora mucronata</name>
    <name type="common">Asiatic mangrove</name>
    <dbReference type="NCBI Taxonomy" id="61149"/>
    <lineage>
        <taxon>Eukaryota</taxon>
        <taxon>Viridiplantae</taxon>
        <taxon>Streptophyta</taxon>
        <taxon>Embryophyta</taxon>
        <taxon>Tracheophyta</taxon>
        <taxon>Spermatophyta</taxon>
        <taxon>Magnoliopsida</taxon>
        <taxon>eudicotyledons</taxon>
        <taxon>Gunneridae</taxon>
        <taxon>Pentapetalae</taxon>
        <taxon>rosids</taxon>
        <taxon>fabids</taxon>
        <taxon>Malpighiales</taxon>
        <taxon>Rhizophoraceae</taxon>
        <taxon>Rhizophora</taxon>
    </lineage>
</organism>
<proteinExistence type="predicted"/>
<dbReference type="EMBL" id="GGEC01092907">
    <property type="protein sequence ID" value="MBX73391.1"/>
    <property type="molecule type" value="Transcribed_RNA"/>
</dbReference>
<protein>
    <submittedName>
        <fullName evidence="1">Uncharacterized protein</fullName>
    </submittedName>
</protein>
<accession>A0A2P2R2I1</accession>
<reference evidence="1" key="1">
    <citation type="submission" date="2018-02" db="EMBL/GenBank/DDBJ databases">
        <title>Rhizophora mucronata_Transcriptome.</title>
        <authorList>
            <person name="Meera S.P."/>
            <person name="Sreeshan A."/>
            <person name="Augustine A."/>
        </authorList>
    </citation>
    <scope>NUCLEOTIDE SEQUENCE</scope>
    <source>
        <tissue evidence="1">Leaf</tissue>
    </source>
</reference>
<sequence length="27" mass="3229">MVPQSMSLRRLPITQYSTKKQFQVLTF</sequence>
<name>A0A2P2R2I1_RHIMU</name>
<dbReference type="AlphaFoldDB" id="A0A2P2R2I1"/>